<reference evidence="11 12" key="1">
    <citation type="submission" date="2022-07" db="EMBL/GenBank/DDBJ databases">
        <title>Photobacterium pectinilyticum sp. nov., a marine bacterium isolated from surface seawater of Qingdao offshore.</title>
        <authorList>
            <person name="Wang X."/>
        </authorList>
    </citation>
    <scope>NUCLEOTIDE SEQUENCE [LARGE SCALE GENOMIC DNA]</scope>
    <source>
        <strain evidence="11 12">ZSDE20</strain>
    </source>
</reference>
<keyword evidence="4 9" id="KW-0997">Cell inner membrane</keyword>
<evidence type="ECO:0000256" key="8">
    <source>
        <dbReference type="ARBA" id="ARBA00038436"/>
    </source>
</evidence>
<feature type="transmembrane region" description="Helical" evidence="9">
    <location>
        <begin position="129"/>
        <end position="149"/>
    </location>
</feature>
<organism evidence="11 12">
    <name type="scientific">Photobacterium pectinilyticum</name>
    <dbReference type="NCBI Taxonomy" id="2906793"/>
    <lineage>
        <taxon>Bacteria</taxon>
        <taxon>Pseudomonadati</taxon>
        <taxon>Pseudomonadota</taxon>
        <taxon>Gammaproteobacteria</taxon>
        <taxon>Vibrionales</taxon>
        <taxon>Vibrionaceae</taxon>
        <taxon>Photobacterium</taxon>
    </lineage>
</organism>
<dbReference type="InterPro" id="IPR055348">
    <property type="entry name" value="DctQ"/>
</dbReference>
<evidence type="ECO:0000313" key="11">
    <source>
        <dbReference type="EMBL" id="MCQ1058667.1"/>
    </source>
</evidence>
<evidence type="ECO:0000256" key="3">
    <source>
        <dbReference type="ARBA" id="ARBA00022475"/>
    </source>
</evidence>
<keyword evidence="6 9" id="KW-1133">Transmembrane helix</keyword>
<comment type="subcellular location">
    <subcellularLocation>
        <location evidence="1 9">Cell inner membrane</location>
        <topology evidence="1 9">Multi-pass membrane protein</topology>
    </subcellularLocation>
</comment>
<dbReference type="InterPro" id="IPR007387">
    <property type="entry name" value="TRAP_DctQ"/>
</dbReference>
<gene>
    <name evidence="11" type="ORF">NHN17_11430</name>
</gene>
<evidence type="ECO:0000256" key="9">
    <source>
        <dbReference type="RuleBase" id="RU369079"/>
    </source>
</evidence>
<evidence type="ECO:0000259" key="10">
    <source>
        <dbReference type="Pfam" id="PF04290"/>
    </source>
</evidence>
<evidence type="ECO:0000256" key="6">
    <source>
        <dbReference type="ARBA" id="ARBA00022989"/>
    </source>
</evidence>
<evidence type="ECO:0000256" key="2">
    <source>
        <dbReference type="ARBA" id="ARBA00022448"/>
    </source>
</evidence>
<comment type="subunit">
    <text evidence="9">The complex comprises the extracytoplasmic solute receptor protein and the two transmembrane proteins.</text>
</comment>
<evidence type="ECO:0000256" key="7">
    <source>
        <dbReference type="ARBA" id="ARBA00023136"/>
    </source>
</evidence>
<keyword evidence="5 9" id="KW-0812">Transmembrane</keyword>
<dbReference type="PANTHER" id="PTHR35011:SF10">
    <property type="entry name" value="TRAP TRANSPORTER SMALL PERMEASE PROTEIN"/>
    <property type="match status" value="1"/>
</dbReference>
<evidence type="ECO:0000313" key="12">
    <source>
        <dbReference type="Proteomes" id="UP001524460"/>
    </source>
</evidence>
<keyword evidence="3" id="KW-1003">Cell membrane</keyword>
<dbReference type="RefSeq" id="WP_255042651.1">
    <property type="nucleotide sequence ID" value="NZ_JANEYT010000022.1"/>
</dbReference>
<feature type="transmembrane region" description="Helical" evidence="9">
    <location>
        <begin position="49"/>
        <end position="67"/>
    </location>
</feature>
<keyword evidence="2 9" id="KW-0813">Transport</keyword>
<feature type="domain" description="Tripartite ATP-independent periplasmic transporters DctQ component" evidence="10">
    <location>
        <begin position="27"/>
        <end position="148"/>
    </location>
</feature>
<evidence type="ECO:0000256" key="1">
    <source>
        <dbReference type="ARBA" id="ARBA00004429"/>
    </source>
</evidence>
<feature type="transmembrane region" description="Helical" evidence="9">
    <location>
        <begin position="12"/>
        <end position="34"/>
    </location>
</feature>
<keyword evidence="12" id="KW-1185">Reference proteome</keyword>
<dbReference type="Pfam" id="PF04290">
    <property type="entry name" value="DctQ"/>
    <property type="match status" value="1"/>
</dbReference>
<comment type="function">
    <text evidence="9">Part of the tripartite ATP-independent periplasmic (TRAP) transport system.</text>
</comment>
<dbReference type="EMBL" id="JANEYT010000022">
    <property type="protein sequence ID" value="MCQ1058667.1"/>
    <property type="molecule type" value="Genomic_DNA"/>
</dbReference>
<comment type="caution">
    <text evidence="11">The sequence shown here is derived from an EMBL/GenBank/DDBJ whole genome shotgun (WGS) entry which is preliminary data.</text>
</comment>
<dbReference type="Proteomes" id="UP001524460">
    <property type="component" value="Unassembled WGS sequence"/>
</dbReference>
<evidence type="ECO:0000256" key="5">
    <source>
        <dbReference type="ARBA" id="ARBA00022692"/>
    </source>
</evidence>
<name>A0ABT1N2A8_9GAMM</name>
<feature type="transmembrane region" description="Helical" evidence="9">
    <location>
        <begin position="87"/>
        <end position="109"/>
    </location>
</feature>
<sequence length="160" mass="18054">MLKKKLLTSFRSFFITISTLSIIVNVATLLYGVFSRYFLGASPIWVDELSRYLMISASMLIAGVVMLSGEHMRLNVVDKLPFKKIKLAISIYTYSISICICLFMAYFSYRYAISIHSFTTIGLDISKTIPMLALPIGFTCLLFCTFIRLTEVLIAAKETV</sequence>
<dbReference type="PANTHER" id="PTHR35011">
    <property type="entry name" value="2,3-DIKETO-L-GULONATE TRAP TRANSPORTER SMALL PERMEASE PROTEIN YIAM"/>
    <property type="match status" value="1"/>
</dbReference>
<accession>A0ABT1N2A8</accession>
<keyword evidence="7 9" id="KW-0472">Membrane</keyword>
<protein>
    <recommendedName>
        <fullName evidence="9">TRAP transporter small permease protein</fullName>
    </recommendedName>
</protein>
<proteinExistence type="inferred from homology"/>
<evidence type="ECO:0000256" key="4">
    <source>
        <dbReference type="ARBA" id="ARBA00022519"/>
    </source>
</evidence>
<comment type="similarity">
    <text evidence="8 9">Belongs to the TRAP transporter small permease family.</text>
</comment>